<dbReference type="Gene3D" id="3.40.50.720">
    <property type="entry name" value="NAD(P)-binding Rossmann-like Domain"/>
    <property type="match status" value="1"/>
</dbReference>
<dbReference type="Pfam" id="PF13561">
    <property type="entry name" value="adh_short_C2"/>
    <property type="match status" value="1"/>
</dbReference>
<dbReference type="PROSITE" id="PS00061">
    <property type="entry name" value="ADH_SHORT"/>
    <property type="match status" value="1"/>
</dbReference>
<protein>
    <submittedName>
        <fullName evidence="5">3-oxoacyl-[acyl-carrier protein] reductase</fullName>
        <ecNumber evidence="5">1.1.1.100</ecNumber>
    </submittedName>
</protein>
<dbReference type="SUPFAM" id="SSF51735">
    <property type="entry name" value="NAD(P)-binding Rossmann-fold domains"/>
    <property type="match status" value="1"/>
</dbReference>
<keyword evidence="6" id="KW-1185">Reference proteome</keyword>
<sequence length="252" mass="26948">MQRFNGKVAIITGASRGIGKAIAKKLASEGASVGILDVNLERAQQTAAEISEISDAVAVRCDVSNPEEVQSAFKKIIDSYGKIDILVNNAGIIRDNLLFKMTDDDWNSVIDIHLKGSFLCSREAQKYMVPAKYGKIIHLSSTSALGNRGQVNYASAKAGLQGMTKTMAIELGPFGINVNAVAPGFIETDMTRETAERIGLTLDQMMEGIIEGLAIKRSGKPEDIANVAAFLCSDESSYVTGQVIYVAGKPTV</sequence>
<reference evidence="5" key="1">
    <citation type="submission" date="2023-07" db="EMBL/GenBank/DDBJ databases">
        <title>Genomic Encyclopedia of Type Strains, Phase IV (KMG-IV): sequencing the most valuable type-strain genomes for metagenomic binning, comparative biology and taxonomic classification.</title>
        <authorList>
            <person name="Goeker M."/>
        </authorList>
    </citation>
    <scope>NUCLEOTIDE SEQUENCE</scope>
    <source>
        <strain evidence="5">DSM 23947</strain>
    </source>
</reference>
<dbReference type="InterPro" id="IPR020904">
    <property type="entry name" value="Sc_DH/Rdtase_CS"/>
</dbReference>
<comment type="caution">
    <text evidence="5">The sequence shown here is derived from an EMBL/GenBank/DDBJ whole genome shotgun (WGS) entry which is preliminary data.</text>
</comment>
<dbReference type="GO" id="GO:0030497">
    <property type="term" value="P:fatty acid elongation"/>
    <property type="evidence" value="ECO:0007669"/>
    <property type="project" value="TreeGrafter"/>
</dbReference>
<dbReference type="InterPro" id="IPR057326">
    <property type="entry name" value="KR_dom"/>
</dbReference>
<dbReference type="PANTHER" id="PTHR42760">
    <property type="entry name" value="SHORT-CHAIN DEHYDROGENASES/REDUCTASES FAMILY MEMBER"/>
    <property type="match status" value="1"/>
</dbReference>
<dbReference type="Proteomes" id="UP001237207">
    <property type="component" value="Unassembled WGS sequence"/>
</dbReference>
<evidence type="ECO:0000256" key="3">
    <source>
        <dbReference type="ARBA" id="ARBA00023002"/>
    </source>
</evidence>
<keyword evidence="2" id="KW-0521">NADP</keyword>
<evidence type="ECO:0000313" key="5">
    <source>
        <dbReference type="EMBL" id="MDQ0216356.1"/>
    </source>
</evidence>
<dbReference type="EMBL" id="JAUSUC010000045">
    <property type="protein sequence ID" value="MDQ0216356.1"/>
    <property type="molecule type" value="Genomic_DNA"/>
</dbReference>
<dbReference type="PRINTS" id="PR00080">
    <property type="entry name" value="SDRFAMILY"/>
</dbReference>
<evidence type="ECO:0000313" key="6">
    <source>
        <dbReference type="Proteomes" id="UP001237207"/>
    </source>
</evidence>
<accession>A0AAJ1T4A2</accession>
<dbReference type="SMART" id="SM00822">
    <property type="entry name" value="PKS_KR"/>
    <property type="match status" value="1"/>
</dbReference>
<evidence type="ECO:0000256" key="2">
    <source>
        <dbReference type="ARBA" id="ARBA00022857"/>
    </source>
</evidence>
<evidence type="ECO:0000259" key="4">
    <source>
        <dbReference type="SMART" id="SM00822"/>
    </source>
</evidence>
<feature type="domain" description="Ketoreductase" evidence="4">
    <location>
        <begin position="7"/>
        <end position="184"/>
    </location>
</feature>
<name>A0AAJ1T4A2_9BACI</name>
<dbReference type="FunFam" id="3.40.50.720:FF:000115">
    <property type="entry name" value="3-oxoacyl-[acyl-carrier-protein] reductase FabG"/>
    <property type="match status" value="1"/>
</dbReference>
<keyword evidence="3 5" id="KW-0560">Oxidoreductase</keyword>
<dbReference type="PANTHER" id="PTHR42760:SF40">
    <property type="entry name" value="3-OXOACYL-[ACYL-CARRIER-PROTEIN] REDUCTASE, CHLOROPLASTIC"/>
    <property type="match status" value="1"/>
</dbReference>
<dbReference type="NCBIfam" id="NF005559">
    <property type="entry name" value="PRK07231.1"/>
    <property type="match status" value="1"/>
</dbReference>
<dbReference type="NCBIfam" id="NF009466">
    <property type="entry name" value="PRK12826.1-2"/>
    <property type="match status" value="1"/>
</dbReference>
<dbReference type="AlphaFoldDB" id="A0AAJ1T4A2"/>
<dbReference type="EC" id="1.1.1.100" evidence="5"/>
<dbReference type="PRINTS" id="PR00081">
    <property type="entry name" value="GDHRDH"/>
</dbReference>
<dbReference type="InterPro" id="IPR002347">
    <property type="entry name" value="SDR_fam"/>
</dbReference>
<evidence type="ECO:0000256" key="1">
    <source>
        <dbReference type="ARBA" id="ARBA00006484"/>
    </source>
</evidence>
<comment type="similarity">
    <text evidence="1">Belongs to the short-chain dehydrogenases/reductases (SDR) family.</text>
</comment>
<dbReference type="InterPro" id="IPR036291">
    <property type="entry name" value="NAD(P)-bd_dom_sf"/>
</dbReference>
<gene>
    <name evidence="5" type="ORF">J2S13_002814</name>
</gene>
<dbReference type="GO" id="GO:0004316">
    <property type="term" value="F:3-oxoacyl-[acyl-carrier-protein] reductase (NADPH) activity"/>
    <property type="evidence" value="ECO:0007669"/>
    <property type="project" value="UniProtKB-EC"/>
</dbReference>
<dbReference type="RefSeq" id="WP_307258361.1">
    <property type="nucleotide sequence ID" value="NZ_JAUSUC010000045.1"/>
</dbReference>
<organism evidence="5 6">
    <name type="scientific">Oikeobacillus pervagus</name>
    <dbReference type="NCBI Taxonomy" id="1325931"/>
    <lineage>
        <taxon>Bacteria</taxon>
        <taxon>Bacillati</taxon>
        <taxon>Bacillota</taxon>
        <taxon>Bacilli</taxon>
        <taxon>Bacillales</taxon>
        <taxon>Bacillaceae</taxon>
        <taxon>Oikeobacillus</taxon>
    </lineage>
</organism>
<proteinExistence type="inferred from homology"/>